<feature type="region of interest" description="Disordered" evidence="1">
    <location>
        <begin position="178"/>
        <end position="206"/>
    </location>
</feature>
<sequence length="347" mass="40290">MDQFNKTETPLSQSDNKRRYYAKMPKFSAEVLNFGNDTDVVIDFSDLGFSPKLHQDSSLENLDISSSSAWSSANGFQSIVGQLGMSNFESLQNSIIHRKPHQLRNTFQDEENHELIYKKDENWEHRLYKSANNQKQIFLTTELEKIIIKRNPEQHRGSEINLQSHSIEPLVAPNAAESKFRKRGPPGKSKFYNRSRKAQKNCGGRGGRYQNFQSQRFIRNSAQQQNIALGMNEEPEEFQLQFRNNYDSDSSKKSFDQTQFQNLVTMGLVKDSSYSEKGQKSFGELYFQKSTTNFDSQQMNGEHKIQIDRKIDIQCAKMLENMIKMDNLTDKQRITNYQQINDDLSKE</sequence>
<organism evidence="2 3">
    <name type="scientific">Halteria grandinella</name>
    <dbReference type="NCBI Taxonomy" id="5974"/>
    <lineage>
        <taxon>Eukaryota</taxon>
        <taxon>Sar</taxon>
        <taxon>Alveolata</taxon>
        <taxon>Ciliophora</taxon>
        <taxon>Intramacronucleata</taxon>
        <taxon>Spirotrichea</taxon>
        <taxon>Stichotrichia</taxon>
        <taxon>Sporadotrichida</taxon>
        <taxon>Halteriidae</taxon>
        <taxon>Halteria</taxon>
    </lineage>
</organism>
<accession>A0A8J8NWS5</accession>
<dbReference type="AlphaFoldDB" id="A0A8J8NWS5"/>
<gene>
    <name evidence="2" type="ORF">FGO68_gene13074</name>
</gene>
<reference evidence="2" key="1">
    <citation type="submission" date="2019-06" db="EMBL/GenBank/DDBJ databases">
        <authorList>
            <person name="Zheng W."/>
        </authorList>
    </citation>
    <scope>NUCLEOTIDE SEQUENCE</scope>
    <source>
        <strain evidence="2">QDHG01</strain>
    </source>
</reference>
<keyword evidence="3" id="KW-1185">Reference proteome</keyword>
<name>A0A8J8NWS5_HALGN</name>
<dbReference type="EMBL" id="RRYP01004763">
    <property type="protein sequence ID" value="TNV82603.1"/>
    <property type="molecule type" value="Genomic_DNA"/>
</dbReference>
<evidence type="ECO:0000313" key="3">
    <source>
        <dbReference type="Proteomes" id="UP000785679"/>
    </source>
</evidence>
<proteinExistence type="predicted"/>
<protein>
    <submittedName>
        <fullName evidence="2">Uncharacterized protein</fullName>
    </submittedName>
</protein>
<comment type="caution">
    <text evidence="2">The sequence shown here is derived from an EMBL/GenBank/DDBJ whole genome shotgun (WGS) entry which is preliminary data.</text>
</comment>
<feature type="compositionally biased region" description="Basic residues" evidence="1">
    <location>
        <begin position="180"/>
        <end position="199"/>
    </location>
</feature>
<evidence type="ECO:0000313" key="2">
    <source>
        <dbReference type="EMBL" id="TNV82603.1"/>
    </source>
</evidence>
<dbReference type="Proteomes" id="UP000785679">
    <property type="component" value="Unassembled WGS sequence"/>
</dbReference>
<evidence type="ECO:0000256" key="1">
    <source>
        <dbReference type="SAM" id="MobiDB-lite"/>
    </source>
</evidence>